<evidence type="ECO:0000256" key="2">
    <source>
        <dbReference type="ARBA" id="ARBA00022737"/>
    </source>
</evidence>
<keyword evidence="2" id="KW-0677">Repeat</keyword>
<evidence type="ECO:0000256" key="3">
    <source>
        <dbReference type="SAM" id="MobiDB-lite"/>
    </source>
</evidence>
<dbReference type="GO" id="GO:0006888">
    <property type="term" value="P:endoplasmic reticulum to Golgi vesicle-mediated transport"/>
    <property type="evidence" value="ECO:0007669"/>
    <property type="project" value="TreeGrafter"/>
</dbReference>
<evidence type="ECO:0000313" key="5">
    <source>
        <dbReference type="Proteomes" id="UP000324705"/>
    </source>
</evidence>
<dbReference type="AlphaFoldDB" id="A0A9R0SR85"/>
<feature type="region of interest" description="Disordered" evidence="3">
    <location>
        <begin position="179"/>
        <end position="249"/>
    </location>
</feature>
<dbReference type="Gramene" id="TRITD4Av1G261100.1">
    <property type="protein sequence ID" value="TRITD4Av1G261100.1"/>
    <property type="gene ID" value="TRITD4Av1G261100"/>
</dbReference>
<dbReference type="GO" id="GO:0007166">
    <property type="term" value="P:cell surface receptor signaling pathway"/>
    <property type="evidence" value="ECO:0007669"/>
    <property type="project" value="InterPro"/>
</dbReference>
<dbReference type="GO" id="GO:0006891">
    <property type="term" value="P:intra-Golgi vesicle-mediated transport"/>
    <property type="evidence" value="ECO:0007669"/>
    <property type="project" value="TreeGrafter"/>
</dbReference>
<keyword evidence="5" id="KW-1185">Reference proteome</keyword>
<dbReference type="GO" id="GO:0030126">
    <property type="term" value="C:COPI vesicle coat"/>
    <property type="evidence" value="ECO:0007669"/>
    <property type="project" value="TreeGrafter"/>
</dbReference>
<reference evidence="4 5" key="1">
    <citation type="submission" date="2017-09" db="EMBL/GenBank/DDBJ databases">
        <authorList>
            <consortium name="International Durum Wheat Genome Sequencing Consortium (IDWGSC)"/>
            <person name="Milanesi L."/>
        </authorList>
    </citation>
    <scope>NUCLEOTIDE SEQUENCE [LARGE SCALE GENOMIC DNA]</scope>
    <source>
        <strain evidence="5">cv. Svevo</strain>
    </source>
</reference>
<dbReference type="InterPro" id="IPR001680">
    <property type="entry name" value="WD40_rpt"/>
</dbReference>
<dbReference type="Gene3D" id="2.130.10.10">
    <property type="entry name" value="YVTN repeat-like/Quinoprotein amine dehydrogenase"/>
    <property type="match status" value="1"/>
</dbReference>
<dbReference type="Gene3D" id="2.60.40.10">
    <property type="entry name" value="Immunoglobulins"/>
    <property type="match status" value="1"/>
</dbReference>
<dbReference type="InterPro" id="IPR059179">
    <property type="entry name" value="MLKL-like_MCAfunc"/>
</dbReference>
<evidence type="ECO:0000256" key="1">
    <source>
        <dbReference type="ARBA" id="ARBA00022574"/>
    </source>
</evidence>
<dbReference type="CDD" id="cd21037">
    <property type="entry name" value="MLKL_NTD"/>
    <property type="match status" value="1"/>
</dbReference>
<evidence type="ECO:0000313" key="4">
    <source>
        <dbReference type="EMBL" id="VAH99956.1"/>
    </source>
</evidence>
<organism evidence="4 5">
    <name type="scientific">Triticum turgidum subsp. durum</name>
    <name type="common">Durum wheat</name>
    <name type="synonym">Triticum durum</name>
    <dbReference type="NCBI Taxonomy" id="4567"/>
    <lineage>
        <taxon>Eukaryota</taxon>
        <taxon>Viridiplantae</taxon>
        <taxon>Streptophyta</taxon>
        <taxon>Embryophyta</taxon>
        <taxon>Tracheophyta</taxon>
        <taxon>Spermatophyta</taxon>
        <taxon>Magnoliopsida</taxon>
        <taxon>Liliopsida</taxon>
        <taxon>Poales</taxon>
        <taxon>Poaceae</taxon>
        <taxon>BOP clade</taxon>
        <taxon>Pooideae</taxon>
        <taxon>Triticodae</taxon>
        <taxon>Triticeae</taxon>
        <taxon>Triticinae</taxon>
        <taxon>Triticum</taxon>
    </lineage>
</organism>
<dbReference type="Proteomes" id="UP000324705">
    <property type="component" value="Chromosome 4A"/>
</dbReference>
<dbReference type="InterPro" id="IPR050844">
    <property type="entry name" value="Coatomer_complex_subunit"/>
</dbReference>
<dbReference type="GO" id="GO:0006886">
    <property type="term" value="P:intracellular protein transport"/>
    <property type="evidence" value="ECO:0007669"/>
    <property type="project" value="TreeGrafter"/>
</dbReference>
<feature type="compositionally biased region" description="Basic and acidic residues" evidence="3">
    <location>
        <begin position="199"/>
        <end position="215"/>
    </location>
</feature>
<dbReference type="Gene3D" id="1.20.930.20">
    <property type="entry name" value="Adaptor protein Cbl, N-terminal domain"/>
    <property type="match status" value="1"/>
</dbReference>
<dbReference type="SUPFAM" id="SSF50978">
    <property type="entry name" value="WD40 repeat-like"/>
    <property type="match status" value="1"/>
</dbReference>
<accession>A0A9R0SR85</accession>
<dbReference type="Pfam" id="PF00400">
    <property type="entry name" value="WD40"/>
    <property type="match status" value="3"/>
</dbReference>
<dbReference type="PANTHER" id="PTHR19876">
    <property type="entry name" value="COATOMER"/>
    <property type="match status" value="1"/>
</dbReference>
<keyword evidence="1" id="KW-0853">WD repeat</keyword>
<gene>
    <name evidence="4" type="ORF">TRITD_4Av1G261100</name>
</gene>
<proteinExistence type="predicted"/>
<dbReference type="InterPro" id="IPR015943">
    <property type="entry name" value="WD40/YVTN_repeat-like_dom_sf"/>
</dbReference>
<sequence>MDTLYSTVKEFVGFGFKIISALDKAKHNMEECRRIDALLLSLSAIAKHLQGSPNIMEDDLMRVTTEGLDKALQLASKLVAKCKGKRFLDRAFNAKDIAEKLHGACFHVLLNMNAVLLANGVLNTSELAELKEIVAQLRADGALNNLLLAKILQILAAARPDVDLPQEVEKLVEDYQISSQTKNKRETKKTDVPSSQNKNKGEAKKTDVARQEGKNQKKNKKQGRSTVVPDASLRDGLPESASATSVVGPSTISIKKASSSISKSVDEAQSVGVSAAPFHPQKIISISEEPGETGRYKIDPHSSVTSKLLEVYPQQLLFPLEPKDKETTRCPVTLTNNTDHYVGIWIKPINGQFKETEIMEARSTLVVYATMEMHAQPPKDTVKFEVLMIIMRSKRDHITLKSSIVGKLNMDIRFMVHVKNLKAEVYQAMLTAITCDPPSCEIISRSIKKMTLVTSIDAHPTKPWIVTGHEGGNFSIWDYQTKETVMALQVNKVPGRVTRMIHDVTQYIKETPVQHSVYSVKFTAEGKWLVVGDGHGYIYVYDSTDSKLPEVEKFSAYDKKSVNSLAAHPTKPYLLLSSSSFSRNIKLWDSSENWKFQNFKVKPEDTYYVGVHSVKFNPRDTNTFACVTDEDRVKVWNIKPSNLETTLKGPFVMADYFSTRGHEHLMVTLRSESRNSEIWNLKTQEVVHTLSVSGHQTTWVACHPKLPILVTVLDGGTVCFWDASTYRLEKMVRITNSKCRDLVFVPETNGPPRLAIAFETMIAIMEVNFPIANTSNASGKATEAITEIGDDVFMYLAT</sequence>
<dbReference type="EMBL" id="LT934117">
    <property type="protein sequence ID" value="VAH99956.1"/>
    <property type="molecule type" value="Genomic_DNA"/>
</dbReference>
<dbReference type="InterPro" id="IPR013783">
    <property type="entry name" value="Ig-like_fold"/>
</dbReference>
<dbReference type="GO" id="GO:0006890">
    <property type="term" value="P:retrograde vesicle-mediated transport, Golgi to endoplasmic reticulum"/>
    <property type="evidence" value="ECO:0007669"/>
    <property type="project" value="TreeGrafter"/>
</dbReference>
<dbReference type="InterPro" id="IPR036537">
    <property type="entry name" value="Adaptor_Cbl_N_dom_sf"/>
</dbReference>
<dbReference type="PANTHER" id="PTHR19876:SF70">
    <property type="entry name" value="COATOMER WD ASSOCIATED REGION DOMAIN-CONTAINING PROTEIN"/>
    <property type="match status" value="1"/>
</dbReference>
<dbReference type="SMART" id="SM00320">
    <property type="entry name" value="WD40"/>
    <property type="match status" value="5"/>
</dbReference>
<protein>
    <submittedName>
        <fullName evidence="4">Uncharacterized protein</fullName>
    </submittedName>
</protein>
<name>A0A9R0SR85_TRITD</name>
<dbReference type="InterPro" id="IPR036322">
    <property type="entry name" value="WD40_repeat_dom_sf"/>
</dbReference>